<feature type="transmembrane region" description="Helical" evidence="9">
    <location>
        <begin position="405"/>
        <end position="427"/>
    </location>
</feature>
<dbReference type="PIRSF" id="PIRSF006351">
    <property type="entry name" value="PTS_EIIC-Cellobiose"/>
    <property type="match status" value="1"/>
</dbReference>
<organism evidence="11 12">
    <name type="scientific">Youngiibacter fragilis 232.1</name>
    <dbReference type="NCBI Taxonomy" id="994573"/>
    <lineage>
        <taxon>Bacteria</taxon>
        <taxon>Bacillati</taxon>
        <taxon>Bacillota</taxon>
        <taxon>Clostridia</taxon>
        <taxon>Eubacteriales</taxon>
        <taxon>Clostridiaceae</taxon>
        <taxon>Youngiibacter</taxon>
    </lineage>
</organism>
<dbReference type="STRING" id="994573.T472_0207120"/>
<keyword evidence="6 9" id="KW-1133">Transmembrane helix</keyword>
<evidence type="ECO:0000313" key="12">
    <source>
        <dbReference type="Proteomes" id="UP000017747"/>
    </source>
</evidence>
<feature type="transmembrane region" description="Helical" evidence="9">
    <location>
        <begin position="32"/>
        <end position="53"/>
    </location>
</feature>
<dbReference type="AlphaFoldDB" id="V7I4W0"/>
<feature type="transmembrane region" description="Helical" evidence="9">
    <location>
        <begin position="109"/>
        <end position="129"/>
    </location>
</feature>
<keyword evidence="4 8" id="KW-0762">Sugar transport</keyword>
<dbReference type="Pfam" id="PF02378">
    <property type="entry name" value="PTS_EIIC"/>
    <property type="match status" value="1"/>
</dbReference>
<evidence type="ECO:0000256" key="5">
    <source>
        <dbReference type="ARBA" id="ARBA00022692"/>
    </source>
</evidence>
<feature type="transmembrane region" description="Helical" evidence="9">
    <location>
        <begin position="149"/>
        <end position="169"/>
    </location>
</feature>
<gene>
    <name evidence="11" type="ORF">T472_0207120</name>
</gene>
<keyword evidence="12" id="KW-1185">Reference proteome</keyword>
<evidence type="ECO:0000256" key="4">
    <source>
        <dbReference type="ARBA" id="ARBA00022597"/>
    </source>
</evidence>
<feature type="transmembrane region" description="Helical" evidence="9">
    <location>
        <begin position="229"/>
        <end position="252"/>
    </location>
</feature>
<comment type="subcellular location">
    <subcellularLocation>
        <location evidence="1">Cell membrane</location>
        <topology evidence="1">Multi-pass membrane protein</topology>
    </subcellularLocation>
</comment>
<comment type="function">
    <text evidence="8">The phosphoenolpyruvate-dependent sugar phosphotransferase system (PTS), a major carbohydrate active -transport system, catalyzes the phosphorylation of incoming sugar substrates concomitant with their translocation across the cell membrane.</text>
</comment>
<dbReference type="PANTHER" id="PTHR33989">
    <property type="match status" value="1"/>
</dbReference>
<dbReference type="Proteomes" id="UP000017747">
    <property type="component" value="Unassembled WGS sequence"/>
</dbReference>
<evidence type="ECO:0000256" key="1">
    <source>
        <dbReference type="ARBA" id="ARBA00004651"/>
    </source>
</evidence>
<evidence type="ECO:0000256" key="3">
    <source>
        <dbReference type="ARBA" id="ARBA00022475"/>
    </source>
</evidence>
<dbReference type="NCBIfam" id="TIGR00359">
    <property type="entry name" value="cello_pts_IIC"/>
    <property type="match status" value="1"/>
</dbReference>
<dbReference type="NCBIfam" id="TIGR00410">
    <property type="entry name" value="lacE"/>
    <property type="match status" value="1"/>
</dbReference>
<comment type="caution">
    <text evidence="11">The sequence shown here is derived from an EMBL/GenBank/DDBJ whole genome shotgun (WGS) entry which is preliminary data.</text>
</comment>
<proteinExistence type="predicted"/>
<dbReference type="PROSITE" id="PS51105">
    <property type="entry name" value="PTS_EIIC_TYPE_3"/>
    <property type="match status" value="1"/>
</dbReference>
<reference evidence="11 12" key="1">
    <citation type="journal article" date="2014" name="Genome Announc.">
        <title>Genome Sequence of Youngiibacter fragilis, the Type Strain of the Genus Youngiibacter.</title>
        <authorList>
            <person name="Wawrik C.B."/>
            <person name="Callaghan A.V."/>
            <person name="Stamps B.W."/>
            <person name="Wawrik B."/>
        </authorList>
    </citation>
    <scope>NUCLEOTIDE SEQUENCE [LARGE SCALE GENOMIC DNA]</scope>
    <source>
        <strain evidence="11 12">232.1</strain>
    </source>
</reference>
<sequence>MGNKFMKFLEEKIMPSAAKIAKQRHIRALRDGLAVTMPLIIVGSIFMILGNIPVPAINSFINSVFGQGFTSKLLYPVRVTFDIVTLLAVFSVSYQIARDKDVDGVSAGALSLAAFMLLVPVVTVSNATLKDGTVLNLGRVLPMTNLGAGGLIVGILTAILATEIFIFIIKKNWVIKMPDSVPPAVSKSFAAITPGVVIITLFFLIRLGFEATSYQTVFTFIMKFVGAPMAKVGLSFWGMIATIFMYMFFWSLGIHGTRVVFGVMDSVLLPAMDANRLALEAGTALPNIVTKQFYDNFVNIGGCGAAIGLVIAIMLVAKSNQLKTLSRLALGPAIFNISEPIIFGIPIVMNPIMMIPFVLSNLSMGILSYAAMALDLVSKPAGIAIPWTIPAPISGFLATNGDIRAVVLQLLSIALSVVIYIPFIKLWDKQKLAEENMSLQTEDDLDLDLNAI</sequence>
<name>V7I4W0_9CLOT</name>
<feature type="transmembrane region" description="Helical" evidence="9">
    <location>
        <begin position="328"/>
        <end position="348"/>
    </location>
</feature>
<dbReference type="InterPro" id="IPR004796">
    <property type="entry name" value="PTS_IIC_cello"/>
</dbReference>
<keyword evidence="5 9" id="KW-0812">Transmembrane</keyword>
<feature type="transmembrane region" description="Helical" evidence="9">
    <location>
        <begin position="189"/>
        <end position="209"/>
    </location>
</feature>
<dbReference type="PATRIC" id="fig|994573.3.peg.1326"/>
<evidence type="ECO:0000259" key="10">
    <source>
        <dbReference type="PROSITE" id="PS51105"/>
    </source>
</evidence>
<evidence type="ECO:0000256" key="8">
    <source>
        <dbReference type="PIRNR" id="PIRNR006351"/>
    </source>
</evidence>
<keyword evidence="2 8" id="KW-0813">Transport</keyword>
<dbReference type="InterPro" id="IPR003352">
    <property type="entry name" value="PTS_EIIC"/>
</dbReference>
<accession>V7I4W0</accession>
<evidence type="ECO:0000313" key="11">
    <source>
        <dbReference type="EMBL" id="ETA81275.1"/>
    </source>
</evidence>
<dbReference type="InterPro" id="IPR051088">
    <property type="entry name" value="PTS_Sugar-EIIC/EIIB"/>
</dbReference>
<dbReference type="RefSeq" id="WP_023388690.1">
    <property type="nucleotide sequence ID" value="NZ_AXUN02000135.1"/>
</dbReference>
<feature type="transmembrane region" description="Helical" evidence="9">
    <location>
        <begin position="354"/>
        <end position="374"/>
    </location>
</feature>
<dbReference type="EMBL" id="AXUN02000135">
    <property type="protein sequence ID" value="ETA81275.1"/>
    <property type="molecule type" value="Genomic_DNA"/>
</dbReference>
<evidence type="ECO:0000256" key="2">
    <source>
        <dbReference type="ARBA" id="ARBA00022448"/>
    </source>
</evidence>
<evidence type="ECO:0000256" key="6">
    <source>
        <dbReference type="ARBA" id="ARBA00022989"/>
    </source>
</evidence>
<dbReference type="eggNOG" id="COG1455">
    <property type="taxonomic scope" value="Bacteria"/>
</dbReference>
<dbReference type="GO" id="GO:0009401">
    <property type="term" value="P:phosphoenolpyruvate-dependent sugar phosphotransferase system"/>
    <property type="evidence" value="ECO:0007669"/>
    <property type="project" value="InterPro"/>
</dbReference>
<keyword evidence="7 8" id="KW-0472">Membrane</keyword>
<dbReference type="GO" id="GO:0008982">
    <property type="term" value="F:protein-N(PI)-phosphohistidine-sugar phosphotransferase activity"/>
    <property type="evidence" value="ECO:0007669"/>
    <property type="project" value="UniProtKB-UniRule"/>
</dbReference>
<keyword evidence="3 8" id="KW-1003">Cell membrane</keyword>
<protein>
    <recommendedName>
        <fullName evidence="8">Permease IIC component</fullName>
    </recommendedName>
</protein>
<feature type="transmembrane region" description="Helical" evidence="9">
    <location>
        <begin position="297"/>
        <end position="316"/>
    </location>
</feature>
<evidence type="ECO:0000256" key="7">
    <source>
        <dbReference type="ARBA" id="ARBA00023136"/>
    </source>
</evidence>
<dbReference type="PANTHER" id="PTHR33989:SF11">
    <property type="entry name" value="LICHENAN PERMEASE IIC COMPONENT"/>
    <property type="match status" value="1"/>
</dbReference>
<feature type="transmembrane region" description="Helical" evidence="9">
    <location>
        <begin position="73"/>
        <end position="97"/>
    </location>
</feature>
<dbReference type="InterPro" id="IPR004501">
    <property type="entry name" value="PTS_EIIC_3"/>
</dbReference>
<dbReference type="GO" id="GO:1901264">
    <property type="term" value="P:carbohydrate derivative transport"/>
    <property type="evidence" value="ECO:0007669"/>
    <property type="project" value="TreeGrafter"/>
</dbReference>
<evidence type="ECO:0000256" key="9">
    <source>
        <dbReference type="SAM" id="Phobius"/>
    </source>
</evidence>
<dbReference type="GO" id="GO:0005886">
    <property type="term" value="C:plasma membrane"/>
    <property type="evidence" value="ECO:0007669"/>
    <property type="project" value="UniProtKB-SubCell"/>
</dbReference>
<dbReference type="OrthoDB" id="1641940at2"/>
<feature type="domain" description="PTS EIIC type-3" evidence="10">
    <location>
        <begin position="9"/>
        <end position="423"/>
    </location>
</feature>